<comment type="caution">
    <text evidence="5">The sequence shown here is derived from an EMBL/GenBank/DDBJ whole genome shotgun (WGS) entry which is preliminary data.</text>
</comment>
<dbReference type="PANTHER" id="PTHR30154:SF34">
    <property type="entry name" value="TRANSCRIPTIONAL REGULATOR AZLB"/>
    <property type="match status" value="1"/>
</dbReference>
<gene>
    <name evidence="5" type="ORF">OK344_09440</name>
</gene>
<dbReference type="InterPro" id="IPR036390">
    <property type="entry name" value="WH_DNA-bd_sf"/>
</dbReference>
<dbReference type="EMBL" id="JAPCHZ010000005">
    <property type="protein sequence ID" value="MCW4452431.1"/>
    <property type="molecule type" value="Genomic_DNA"/>
</dbReference>
<evidence type="ECO:0000259" key="4">
    <source>
        <dbReference type="PROSITE" id="PS50956"/>
    </source>
</evidence>
<dbReference type="RefSeq" id="WP_265144556.1">
    <property type="nucleotide sequence ID" value="NZ_JAPCHZ010000005.1"/>
</dbReference>
<evidence type="ECO:0000313" key="6">
    <source>
        <dbReference type="Proteomes" id="UP001209107"/>
    </source>
</evidence>
<name>A0ABT3JNS3_9FLAO</name>
<sequence>MNLDKKDRQLLLLLQEDSKRTTKSLAADLELSVTAVFERIKKLEKLKIIEKYVALVDRKLIQKDFLVLCHVKLSQHKKEYITQFEREITQFPEVQECFHVSGDYDYILKITVRDIQEYRDFMVTKLTNLQHIASTQSSFMIKEVKSTTAVNME</sequence>
<dbReference type="Proteomes" id="UP001209107">
    <property type="component" value="Unassembled WGS sequence"/>
</dbReference>
<protein>
    <submittedName>
        <fullName evidence="5">Lrp/AsnC family transcriptional regulator</fullName>
    </submittedName>
</protein>
<dbReference type="SUPFAM" id="SSF54909">
    <property type="entry name" value="Dimeric alpha+beta barrel"/>
    <property type="match status" value="1"/>
</dbReference>
<keyword evidence="6" id="KW-1185">Reference proteome</keyword>
<dbReference type="InterPro" id="IPR036388">
    <property type="entry name" value="WH-like_DNA-bd_sf"/>
</dbReference>
<organism evidence="5 6">
    <name type="scientific">Kaistella yananensis</name>
    <dbReference type="NCBI Taxonomy" id="2989820"/>
    <lineage>
        <taxon>Bacteria</taxon>
        <taxon>Pseudomonadati</taxon>
        <taxon>Bacteroidota</taxon>
        <taxon>Flavobacteriia</taxon>
        <taxon>Flavobacteriales</taxon>
        <taxon>Weeksellaceae</taxon>
        <taxon>Chryseobacterium group</taxon>
        <taxon>Kaistella</taxon>
    </lineage>
</organism>
<reference evidence="5 6" key="1">
    <citation type="submission" date="2022-10" db="EMBL/GenBank/DDBJ databases">
        <title>Kaistella sp. BT-6-1-3.</title>
        <authorList>
            <person name="Ai J."/>
            <person name="Deng Z."/>
        </authorList>
    </citation>
    <scope>NUCLEOTIDE SEQUENCE [LARGE SCALE GENOMIC DNA]</scope>
    <source>
        <strain evidence="5 6">BT6-1-3</strain>
    </source>
</reference>
<dbReference type="Pfam" id="PF01037">
    <property type="entry name" value="AsnC_trans_reg"/>
    <property type="match status" value="1"/>
</dbReference>
<dbReference type="Gene3D" id="3.30.70.920">
    <property type="match status" value="1"/>
</dbReference>
<dbReference type="InterPro" id="IPR019887">
    <property type="entry name" value="Tscrpt_reg_AsnC/Lrp_C"/>
</dbReference>
<accession>A0ABT3JNS3</accession>
<evidence type="ECO:0000256" key="1">
    <source>
        <dbReference type="ARBA" id="ARBA00023015"/>
    </source>
</evidence>
<evidence type="ECO:0000313" key="5">
    <source>
        <dbReference type="EMBL" id="MCW4452431.1"/>
    </source>
</evidence>
<feature type="domain" description="HTH asnC-type" evidence="4">
    <location>
        <begin position="3"/>
        <end position="66"/>
    </location>
</feature>
<dbReference type="InterPro" id="IPR011008">
    <property type="entry name" value="Dimeric_a/b-barrel"/>
</dbReference>
<dbReference type="PROSITE" id="PS50956">
    <property type="entry name" value="HTH_ASNC_2"/>
    <property type="match status" value="1"/>
</dbReference>
<dbReference type="InterPro" id="IPR000485">
    <property type="entry name" value="AsnC-type_HTH_dom"/>
</dbReference>
<keyword evidence="1" id="KW-0805">Transcription regulation</keyword>
<dbReference type="PANTHER" id="PTHR30154">
    <property type="entry name" value="LEUCINE-RESPONSIVE REGULATORY PROTEIN"/>
    <property type="match status" value="1"/>
</dbReference>
<dbReference type="Pfam" id="PF13404">
    <property type="entry name" value="HTH_AsnC-type"/>
    <property type="match status" value="1"/>
</dbReference>
<dbReference type="PRINTS" id="PR00033">
    <property type="entry name" value="HTHASNC"/>
</dbReference>
<dbReference type="SUPFAM" id="SSF46785">
    <property type="entry name" value="Winged helix' DNA-binding domain"/>
    <property type="match status" value="1"/>
</dbReference>
<keyword evidence="2" id="KW-0238">DNA-binding</keyword>
<evidence type="ECO:0000256" key="3">
    <source>
        <dbReference type="ARBA" id="ARBA00023163"/>
    </source>
</evidence>
<dbReference type="Gene3D" id="1.10.10.10">
    <property type="entry name" value="Winged helix-like DNA-binding domain superfamily/Winged helix DNA-binding domain"/>
    <property type="match status" value="1"/>
</dbReference>
<dbReference type="InterPro" id="IPR019888">
    <property type="entry name" value="Tscrpt_reg_AsnC-like"/>
</dbReference>
<proteinExistence type="predicted"/>
<dbReference type="SMART" id="SM00344">
    <property type="entry name" value="HTH_ASNC"/>
    <property type="match status" value="1"/>
</dbReference>
<evidence type="ECO:0000256" key="2">
    <source>
        <dbReference type="ARBA" id="ARBA00023125"/>
    </source>
</evidence>
<keyword evidence="3" id="KW-0804">Transcription</keyword>